<evidence type="ECO:0000256" key="2">
    <source>
        <dbReference type="SAM" id="MobiDB-lite"/>
    </source>
</evidence>
<dbReference type="GO" id="GO:0099518">
    <property type="term" value="P:vesicle cytoskeletal trafficking"/>
    <property type="evidence" value="ECO:0007669"/>
    <property type="project" value="TreeGrafter"/>
</dbReference>
<sequence>MGQGSSGGATAEMTEVSLHDEEPDDAADGGRPPDLEASSPAATDGACSPLSELSDEPMGGGGPVEERAPPTAGRRPPPNGLRVDVEAEVRLFNLTDKVASLTDENRALQDKLKRWVSRNGGDGRVLDAREGGIWSQDESSRLSAENGKERAHIETLEHQLSSLRAQLDGQREEAAEAARRQQEAARALELDLTGRLNRSRAQFEAACRDKDKMVLRYAQSEKTVIDAKREAATADRRVKEALREKDMLVSKVNHMVQERNRMSQQMEAKVGDQTGHPVQEAKNLSKESAKLKEEVESRDVRIKWLQNKMKQEADSYKDGQLRMETLLKELREAQETIRRYKLTEDNRSSALDKELREEKARRMVEEKLKQDSTNKEQALTAQLQEAQERCSRLAQESAANLERALAAETALEPVEAARARLQEEVAALRHQVETLLHDSAELDETRATLERERERLAASQAEVAALQASQADMQADLDGCHAKEADLLDFTQKLTEKNVELQSQISGFQARSQAAEFEARQFSSCREELEDRLADLTGRLAREQEARTTDNQVCRRIVGVYQGWEARTTDNQLLARRLAERTRQVEELTRRAEDAENETAIVRKKLNSSVRELQRELAQARRRQESQDPSPAPTPADGLSQASRASSSVSLHEAAPADPTPVVHVTAPVEPDRQVLIERIVRLQRQVARRSEKIDFLEDHVNNLVEEVRRKSRLLQHYMLREEAGALGSQDRDQAKSEMMRKGGIMASVYGSHSKDQAMTLELSLEINKKLQSVLEDTLLKNMTLKVGAQL</sequence>
<dbReference type="PANTHER" id="PTHR18911:SF5">
    <property type="entry name" value="COILED-COIL DOMAIN-CONTAINING PROTEIN 186"/>
    <property type="match status" value="1"/>
</dbReference>
<dbReference type="GO" id="GO:0031267">
    <property type="term" value="F:small GTPase binding"/>
    <property type="evidence" value="ECO:0007669"/>
    <property type="project" value="TreeGrafter"/>
</dbReference>
<feature type="coiled-coil region" evidence="1">
    <location>
        <begin position="153"/>
        <end position="191"/>
    </location>
</feature>
<feature type="compositionally biased region" description="Low complexity" evidence="2">
    <location>
        <begin position="640"/>
        <end position="650"/>
    </location>
</feature>
<organism evidence="3 4">
    <name type="scientific">Amphibalanus amphitrite</name>
    <name type="common">Striped barnacle</name>
    <name type="synonym">Balanus amphitrite</name>
    <dbReference type="NCBI Taxonomy" id="1232801"/>
    <lineage>
        <taxon>Eukaryota</taxon>
        <taxon>Metazoa</taxon>
        <taxon>Ecdysozoa</taxon>
        <taxon>Arthropoda</taxon>
        <taxon>Crustacea</taxon>
        <taxon>Multicrustacea</taxon>
        <taxon>Cirripedia</taxon>
        <taxon>Thoracica</taxon>
        <taxon>Thoracicalcarea</taxon>
        <taxon>Balanomorpha</taxon>
        <taxon>Balanoidea</taxon>
        <taxon>Balanidae</taxon>
        <taxon>Amphibalaninae</taxon>
        <taxon>Amphibalanus</taxon>
    </lineage>
</organism>
<evidence type="ECO:0000313" key="4">
    <source>
        <dbReference type="Proteomes" id="UP000440578"/>
    </source>
</evidence>
<feature type="coiled-coil region" evidence="1">
    <location>
        <begin position="316"/>
        <end position="343"/>
    </location>
</feature>
<feature type="region of interest" description="Disordered" evidence="2">
    <location>
        <begin position="272"/>
        <end position="292"/>
    </location>
</feature>
<protein>
    <submittedName>
        <fullName evidence="3">Coiled-coil domain-containing protein 186</fullName>
    </submittedName>
</protein>
<dbReference type="OrthoDB" id="10262929at2759"/>
<feature type="coiled-coil region" evidence="1">
    <location>
        <begin position="680"/>
        <end position="714"/>
    </location>
</feature>
<feature type="region of interest" description="Disordered" evidence="2">
    <location>
        <begin position="613"/>
        <end position="664"/>
    </location>
</feature>
<dbReference type="PANTHER" id="PTHR18911">
    <property type="entry name" value="CTCL TUMOR ANTIGEN HD-CL-01"/>
    <property type="match status" value="1"/>
</dbReference>
<feature type="coiled-coil region" evidence="1">
    <location>
        <begin position="91"/>
        <end position="118"/>
    </location>
</feature>
<keyword evidence="4" id="KW-1185">Reference proteome</keyword>
<proteinExistence type="predicted"/>
<dbReference type="EMBL" id="VIIS01000516">
    <property type="protein sequence ID" value="KAF0308045.1"/>
    <property type="molecule type" value="Genomic_DNA"/>
</dbReference>
<dbReference type="Gene3D" id="1.20.5.340">
    <property type="match status" value="1"/>
</dbReference>
<gene>
    <name evidence="3" type="primary">CCDC186</name>
    <name evidence="3" type="ORF">FJT64_020694</name>
</gene>
<feature type="coiled-coil region" evidence="1">
    <location>
        <begin position="369"/>
        <end position="469"/>
    </location>
</feature>
<dbReference type="AlphaFoldDB" id="A0A6A4WMF4"/>
<accession>A0A6A4WMF4</accession>
<dbReference type="SUPFAM" id="SSF90257">
    <property type="entry name" value="Myosin rod fragments"/>
    <property type="match status" value="1"/>
</dbReference>
<dbReference type="InterPro" id="IPR038830">
    <property type="entry name" value="CCDC186"/>
</dbReference>
<evidence type="ECO:0000313" key="3">
    <source>
        <dbReference type="EMBL" id="KAF0308045.1"/>
    </source>
</evidence>
<evidence type="ECO:0000256" key="1">
    <source>
        <dbReference type="SAM" id="Coils"/>
    </source>
</evidence>
<dbReference type="Proteomes" id="UP000440578">
    <property type="component" value="Unassembled WGS sequence"/>
</dbReference>
<dbReference type="GO" id="GO:0005802">
    <property type="term" value="C:trans-Golgi network"/>
    <property type="evidence" value="ECO:0007669"/>
    <property type="project" value="TreeGrafter"/>
</dbReference>
<feature type="region of interest" description="Disordered" evidence="2">
    <location>
        <begin position="1"/>
        <end position="83"/>
    </location>
</feature>
<keyword evidence="1" id="KW-0175">Coiled coil</keyword>
<name>A0A6A4WMF4_AMPAM</name>
<feature type="compositionally biased region" description="Basic and acidic residues" evidence="2">
    <location>
        <begin position="613"/>
        <end position="626"/>
    </location>
</feature>
<comment type="caution">
    <text evidence="3">The sequence shown here is derived from an EMBL/GenBank/DDBJ whole genome shotgun (WGS) entry which is preliminary data.</text>
</comment>
<feature type="compositionally biased region" description="Basic and acidic residues" evidence="2">
    <location>
        <begin position="283"/>
        <end position="292"/>
    </location>
</feature>
<reference evidence="3 4" key="1">
    <citation type="submission" date="2019-07" db="EMBL/GenBank/DDBJ databases">
        <title>Draft genome assembly of a fouling barnacle, Amphibalanus amphitrite (Darwin, 1854): The first reference genome for Thecostraca.</title>
        <authorList>
            <person name="Kim W."/>
        </authorList>
    </citation>
    <scope>NUCLEOTIDE SEQUENCE [LARGE SCALE GENOMIC DNA]</scope>
    <source>
        <strain evidence="3">SNU_AA5</strain>
        <tissue evidence="3">Soma without cirri and trophi</tissue>
    </source>
</reference>